<dbReference type="GO" id="GO:0006355">
    <property type="term" value="P:regulation of DNA-templated transcription"/>
    <property type="evidence" value="ECO:0007669"/>
    <property type="project" value="InterPro"/>
</dbReference>
<dbReference type="PANTHER" id="PTHR31744:SF93">
    <property type="entry name" value="NAC DOMAIN-CONTAINING PROTEIN"/>
    <property type="match status" value="1"/>
</dbReference>
<evidence type="ECO:0000256" key="1">
    <source>
        <dbReference type="ARBA" id="ARBA00023015"/>
    </source>
</evidence>
<dbReference type="AlphaFoldDB" id="A0A0A7LUB2"/>
<dbReference type="PANTHER" id="PTHR31744">
    <property type="entry name" value="PROTEIN CUP-SHAPED COTYLEDON 2-RELATED"/>
    <property type="match status" value="1"/>
</dbReference>
<dbReference type="GO" id="GO:0003677">
    <property type="term" value="F:DNA binding"/>
    <property type="evidence" value="ECO:0007669"/>
    <property type="project" value="UniProtKB-KW"/>
</dbReference>
<evidence type="ECO:0000259" key="6">
    <source>
        <dbReference type="PROSITE" id="PS51005"/>
    </source>
</evidence>
<keyword evidence="4" id="KW-0539">Nucleus</keyword>
<sequence length="230" mass="26373">MEKLMRLPPGFRFHPTDEELVVQYLRRKALSWPLPAAIIPEIDLGRFDPWDLPGCHESERYFFNLRDAKYRKGNGSSRATRSGYWKATGKDRIVRGSKHNEIVGMKKVLVFHQGKKPPHGVRTRWIMHEYRLACSETHRNISNDQSSSMVQGKDWVVCRIFKKKRASDTNEEDAPRCCNNHVMFMEMESDNGDREPRSPNSASSCVTELSDDECSNGEEASSKLIALSTP</sequence>
<keyword evidence="3" id="KW-0804">Transcription</keyword>
<evidence type="ECO:0000256" key="5">
    <source>
        <dbReference type="SAM" id="MobiDB-lite"/>
    </source>
</evidence>
<dbReference type="EMBL" id="KM588124">
    <property type="protein sequence ID" value="AIZ68166.1"/>
    <property type="molecule type" value="mRNA"/>
</dbReference>
<dbReference type="Gene3D" id="2.170.150.80">
    <property type="entry name" value="NAC domain"/>
    <property type="match status" value="1"/>
</dbReference>
<accession>A0A0A7LUB2</accession>
<gene>
    <name evidence="7" type="primary">NAC-1</name>
</gene>
<name>A0A0A7LUB2_ALBBR</name>
<dbReference type="InterPro" id="IPR036093">
    <property type="entry name" value="NAC_dom_sf"/>
</dbReference>
<keyword evidence="2" id="KW-0238">DNA-binding</keyword>
<feature type="domain" description="NAC" evidence="6">
    <location>
        <begin position="7"/>
        <end position="163"/>
    </location>
</feature>
<feature type="region of interest" description="Disordered" evidence="5">
    <location>
        <begin position="188"/>
        <end position="230"/>
    </location>
</feature>
<dbReference type="Pfam" id="PF02365">
    <property type="entry name" value="NAM"/>
    <property type="match status" value="1"/>
</dbReference>
<dbReference type="SUPFAM" id="SSF101941">
    <property type="entry name" value="NAC domain"/>
    <property type="match status" value="1"/>
</dbReference>
<proteinExistence type="evidence at transcript level"/>
<keyword evidence="1" id="KW-0805">Transcription regulation</keyword>
<reference evidence="7" key="1">
    <citation type="submission" date="2014-09" db="EMBL/GenBank/DDBJ databases">
        <title>Transcriptome-wide evaluation of reference genes for quantitative real-time PCR in Ornithogalum saundersiae tissues during plant development and under stress conditions.</title>
        <authorList>
            <person name="Kong J.-Q."/>
        </authorList>
    </citation>
    <scope>NUCLEOTIDE SEQUENCE</scope>
</reference>
<dbReference type="PROSITE" id="PS51005">
    <property type="entry name" value="NAC"/>
    <property type="match status" value="1"/>
</dbReference>
<evidence type="ECO:0000256" key="2">
    <source>
        <dbReference type="ARBA" id="ARBA00023125"/>
    </source>
</evidence>
<evidence type="ECO:0000313" key="7">
    <source>
        <dbReference type="EMBL" id="AIZ68166.1"/>
    </source>
</evidence>
<protein>
    <submittedName>
        <fullName evidence="7">NAC domain-containing protein 29 isoform 1</fullName>
    </submittedName>
</protein>
<organism evidence="7">
    <name type="scientific">Albuca bracteata</name>
    <name type="common">False sea onion</name>
    <name type="synonym">Ornithogalum longebracteatum</name>
    <dbReference type="NCBI Taxonomy" id="82047"/>
    <lineage>
        <taxon>Eukaryota</taxon>
        <taxon>Viridiplantae</taxon>
        <taxon>Streptophyta</taxon>
        <taxon>Embryophyta</taxon>
        <taxon>Tracheophyta</taxon>
        <taxon>Spermatophyta</taxon>
        <taxon>Magnoliopsida</taxon>
        <taxon>Liliopsida</taxon>
        <taxon>Asparagales</taxon>
        <taxon>Hyacinthaceae</taxon>
        <taxon>Ornithogaloideae</taxon>
        <taxon>Albuca</taxon>
    </lineage>
</organism>
<evidence type="ECO:0000256" key="3">
    <source>
        <dbReference type="ARBA" id="ARBA00023163"/>
    </source>
</evidence>
<evidence type="ECO:0000256" key="4">
    <source>
        <dbReference type="ARBA" id="ARBA00023242"/>
    </source>
</evidence>
<dbReference type="InterPro" id="IPR003441">
    <property type="entry name" value="NAC-dom"/>
</dbReference>
<feature type="compositionally biased region" description="Polar residues" evidence="5">
    <location>
        <begin position="198"/>
        <end position="207"/>
    </location>
</feature>